<dbReference type="Proteomes" id="UP000826212">
    <property type="component" value="Chromosome"/>
</dbReference>
<protein>
    <submittedName>
        <fullName evidence="1">DUF3859 domain-containing protein</fullName>
    </submittedName>
</protein>
<reference evidence="1" key="1">
    <citation type="submission" date="2021-08" db="EMBL/GenBank/DDBJ databases">
        <title>Novel anaerobic bacterium isolated from sea squirt in East Sea, Republic of Korea.</title>
        <authorList>
            <person name="Nguyen T.H."/>
            <person name="Li Z."/>
            <person name="Lee Y.-J."/>
            <person name="Ko J."/>
            <person name="Kim S.-G."/>
        </authorList>
    </citation>
    <scope>NUCLEOTIDE SEQUENCE</scope>
    <source>
        <strain evidence="1">KCTC 25031</strain>
    </source>
</reference>
<accession>A0AC61NN86</accession>
<evidence type="ECO:0000313" key="2">
    <source>
        <dbReference type="Proteomes" id="UP000826212"/>
    </source>
</evidence>
<evidence type="ECO:0000313" key="1">
    <source>
        <dbReference type="EMBL" id="QZE14045.1"/>
    </source>
</evidence>
<organism evidence="1 2">
    <name type="scientific">Halosquirtibacter laminarini</name>
    <dbReference type="NCBI Taxonomy" id="3374600"/>
    <lineage>
        <taxon>Bacteria</taxon>
        <taxon>Pseudomonadati</taxon>
        <taxon>Bacteroidota</taxon>
        <taxon>Bacteroidia</taxon>
        <taxon>Marinilabiliales</taxon>
        <taxon>Prolixibacteraceae</taxon>
        <taxon>Halosquirtibacter</taxon>
    </lineage>
</organism>
<dbReference type="EMBL" id="CP081303">
    <property type="protein sequence ID" value="QZE14045.1"/>
    <property type="molecule type" value="Genomic_DNA"/>
</dbReference>
<gene>
    <name evidence="1" type="ORF">K4L44_16180</name>
</gene>
<sequence length="131" mass="15280">MAKKKLEVEMYSYGEYTQWDRNSKTLPKLLDITNIIKSDIGTEFGYVLIIKKAKGKRLSFRIDHPPFRGEDGKVAAPFTGEYFIRSNNYQFFLGDSIWEPLKDKLGTWKLFTYIDGELVAHKELKIISKHI</sequence>
<keyword evidence="2" id="KW-1185">Reference proteome</keyword>
<name>A0AC61NN86_9BACT</name>
<proteinExistence type="predicted"/>